<protein>
    <submittedName>
        <fullName evidence="1">Retrovirus-related Pol polyprotein from transposon TNT 1-94</fullName>
    </submittedName>
</protein>
<accession>A0A6L2MPL3</accession>
<sequence>MAAEVPQTLEYKGGQLDAAPILEDTRSGQEYMNDLKEEYQARALLAKSKRFFKKEVSSDDNEMVEVKVLMALDEENDAVSKKGARNVCSTPLPRLEKLDGTEPLSGLKTIKLILKLKSTFKVEALKGVIRNEPSSAPAKGNKSALASKVNSTPTGRLKNVKIKDDPHLAIVIKELNNLKLKISKNQSSYSRFNQPQQFDEKRGTIFSSNKEVVMISPRISGHLSSPNVEDTSVQDTVPISNSSLSIPFMTSLAPQDRWSQDKHVELVNIIGDPGAGMLTRAMAKELNAVSAHECLFVDFLSKEEPKKWKERRNYKCDKLDTSIYYGSIYSVDYTMVYSPTLLSKSGY</sequence>
<evidence type="ECO:0000313" key="1">
    <source>
        <dbReference type="EMBL" id="GEU75267.1"/>
    </source>
</evidence>
<dbReference type="AlphaFoldDB" id="A0A6L2MPL3"/>
<gene>
    <name evidence="1" type="ORF">Tci_047245</name>
</gene>
<dbReference type="EMBL" id="BKCJ010007049">
    <property type="protein sequence ID" value="GEU75267.1"/>
    <property type="molecule type" value="Genomic_DNA"/>
</dbReference>
<comment type="caution">
    <text evidence="1">The sequence shown here is derived from an EMBL/GenBank/DDBJ whole genome shotgun (WGS) entry which is preliminary data.</text>
</comment>
<reference evidence="1" key="1">
    <citation type="journal article" date="2019" name="Sci. Rep.">
        <title>Draft genome of Tanacetum cinerariifolium, the natural source of mosquito coil.</title>
        <authorList>
            <person name="Yamashiro T."/>
            <person name="Shiraishi A."/>
            <person name="Satake H."/>
            <person name="Nakayama K."/>
        </authorList>
    </citation>
    <scope>NUCLEOTIDE SEQUENCE</scope>
</reference>
<name>A0A6L2MPL3_TANCI</name>
<proteinExistence type="predicted"/>
<organism evidence="1">
    <name type="scientific">Tanacetum cinerariifolium</name>
    <name type="common">Dalmatian daisy</name>
    <name type="synonym">Chrysanthemum cinerariifolium</name>
    <dbReference type="NCBI Taxonomy" id="118510"/>
    <lineage>
        <taxon>Eukaryota</taxon>
        <taxon>Viridiplantae</taxon>
        <taxon>Streptophyta</taxon>
        <taxon>Embryophyta</taxon>
        <taxon>Tracheophyta</taxon>
        <taxon>Spermatophyta</taxon>
        <taxon>Magnoliopsida</taxon>
        <taxon>eudicotyledons</taxon>
        <taxon>Gunneridae</taxon>
        <taxon>Pentapetalae</taxon>
        <taxon>asterids</taxon>
        <taxon>campanulids</taxon>
        <taxon>Asterales</taxon>
        <taxon>Asteraceae</taxon>
        <taxon>Asteroideae</taxon>
        <taxon>Anthemideae</taxon>
        <taxon>Anthemidinae</taxon>
        <taxon>Tanacetum</taxon>
    </lineage>
</organism>